<gene>
    <name evidence="2" type="ORF">ACFFTL_38800</name>
</gene>
<evidence type="ECO:0000313" key="3">
    <source>
        <dbReference type="Proteomes" id="UP001589710"/>
    </source>
</evidence>
<evidence type="ECO:0000313" key="2">
    <source>
        <dbReference type="EMBL" id="MFB9578061.1"/>
    </source>
</evidence>
<reference evidence="2 3" key="1">
    <citation type="submission" date="2024-09" db="EMBL/GenBank/DDBJ databases">
        <authorList>
            <person name="Sun Q."/>
            <person name="Mori K."/>
        </authorList>
    </citation>
    <scope>NUCLEOTIDE SEQUENCE [LARGE SCALE GENOMIC DNA]</scope>
    <source>
        <strain evidence="2 3">JCM 3331</strain>
    </source>
</reference>
<feature type="region of interest" description="Disordered" evidence="1">
    <location>
        <begin position="137"/>
        <end position="197"/>
    </location>
</feature>
<accession>A0ABV5RL79</accession>
<dbReference type="RefSeq" id="WP_345509487.1">
    <property type="nucleotide sequence ID" value="NZ_BAAAXD010000002.1"/>
</dbReference>
<evidence type="ECO:0000256" key="1">
    <source>
        <dbReference type="SAM" id="MobiDB-lite"/>
    </source>
</evidence>
<name>A0ABV5RL79_9ACTN</name>
<protein>
    <submittedName>
        <fullName evidence="2">Uncharacterized protein</fullName>
    </submittedName>
</protein>
<sequence>MLTAVIALAVFILIVQAVLDPVQEDWGRELTLRFLVVDVVCIGAVKKRKQLSARSKQTAANFRAKMSAARIDGTHGSVFSSPSTSAVPKNRHIVRRTARGLVHGTLAGVSLAQGKTLTAIAYSMPRTVGATALVTRMQNGRRHSRPRHARPASGPAPLSWQPAGRTRRRGHTTTGGRRRAAPWAARPGRHTRHVPPAPRVRLAHRAGQDPLPAPCAPHRSRRHLVDHIHDWHARCRPDEPSPSARPGPACRLAPYPAGGPHHRADP</sequence>
<dbReference type="Proteomes" id="UP001589710">
    <property type="component" value="Unassembled WGS sequence"/>
</dbReference>
<feature type="compositionally biased region" description="Basic residues" evidence="1">
    <location>
        <begin position="165"/>
        <end position="180"/>
    </location>
</feature>
<keyword evidence="3" id="KW-1185">Reference proteome</keyword>
<feature type="compositionally biased region" description="Basic residues" evidence="1">
    <location>
        <begin position="139"/>
        <end position="150"/>
    </location>
</feature>
<proteinExistence type="predicted"/>
<dbReference type="EMBL" id="JBHMCG010000162">
    <property type="protein sequence ID" value="MFB9578061.1"/>
    <property type="molecule type" value="Genomic_DNA"/>
</dbReference>
<feature type="region of interest" description="Disordered" evidence="1">
    <location>
        <begin position="236"/>
        <end position="266"/>
    </location>
</feature>
<organism evidence="2 3">
    <name type="scientific">Streptomyces yanii</name>
    <dbReference type="NCBI Taxonomy" id="78510"/>
    <lineage>
        <taxon>Bacteria</taxon>
        <taxon>Bacillati</taxon>
        <taxon>Actinomycetota</taxon>
        <taxon>Actinomycetes</taxon>
        <taxon>Kitasatosporales</taxon>
        <taxon>Streptomycetaceae</taxon>
        <taxon>Streptomyces</taxon>
    </lineage>
</organism>
<comment type="caution">
    <text evidence="2">The sequence shown here is derived from an EMBL/GenBank/DDBJ whole genome shotgun (WGS) entry which is preliminary data.</text>
</comment>